<dbReference type="Gene3D" id="2.60.200.20">
    <property type="match status" value="2"/>
</dbReference>
<keyword evidence="4" id="KW-0547">Nucleotide-binding</keyword>
<dbReference type="FunFam" id="1.10.510.10:FF:000021">
    <property type="entry name" value="Serine/threonine protein kinase"/>
    <property type="match status" value="1"/>
</dbReference>
<dbReference type="GO" id="GO:0005524">
    <property type="term" value="F:ATP binding"/>
    <property type="evidence" value="ECO:0007669"/>
    <property type="project" value="UniProtKB-KW"/>
</dbReference>
<name>A0A160T914_9CHLR</name>
<dbReference type="InterPro" id="IPR008984">
    <property type="entry name" value="SMAD_FHA_dom_sf"/>
</dbReference>
<protein>
    <recommendedName>
        <fullName evidence="1">non-specific serine/threonine protein kinase</fullName>
        <ecNumber evidence="1">2.7.11.1</ecNumber>
    </recommendedName>
</protein>
<dbReference type="OrthoDB" id="9814968at2"/>
<dbReference type="Pfam" id="PF00498">
    <property type="entry name" value="FHA"/>
    <property type="match status" value="2"/>
</dbReference>
<dbReference type="SUPFAM" id="SSF56112">
    <property type="entry name" value="Protein kinase-like (PK-like)"/>
    <property type="match status" value="1"/>
</dbReference>
<evidence type="ECO:0000259" key="8">
    <source>
        <dbReference type="PROSITE" id="PS50006"/>
    </source>
</evidence>
<evidence type="ECO:0000256" key="4">
    <source>
        <dbReference type="ARBA" id="ARBA00022741"/>
    </source>
</evidence>
<dbReference type="PROSITE" id="PS50006">
    <property type="entry name" value="FHA_DOMAIN"/>
    <property type="match status" value="2"/>
</dbReference>
<dbReference type="Gene3D" id="3.30.200.20">
    <property type="entry name" value="Phosphorylase Kinase, domain 1"/>
    <property type="match status" value="1"/>
</dbReference>
<dbReference type="Pfam" id="PF00069">
    <property type="entry name" value="Pkinase"/>
    <property type="match status" value="1"/>
</dbReference>
<feature type="region of interest" description="Disordered" evidence="7">
    <location>
        <begin position="430"/>
        <end position="450"/>
    </location>
</feature>
<evidence type="ECO:0000313" key="11">
    <source>
        <dbReference type="Proteomes" id="UP000215027"/>
    </source>
</evidence>
<evidence type="ECO:0000256" key="2">
    <source>
        <dbReference type="ARBA" id="ARBA00022527"/>
    </source>
</evidence>
<feature type="domain" description="FHA" evidence="8">
    <location>
        <begin position="457"/>
        <end position="514"/>
    </location>
</feature>
<feature type="domain" description="Protein kinase" evidence="9">
    <location>
        <begin position="167"/>
        <end position="425"/>
    </location>
</feature>
<sequence>MDTTLGLLLLLGLLAGVVWLMWRRRGAGSGRLTRVQPQPSGRQLVCLQGPLASQSFAFTRNDLTIGRERDNDVVIDSLTVSRHHARLVAGPQGITLSDPGSTNGTWVAGRRVTAYALDENDTFQIGPCVFSVLVPGRAVALPSVAPIAQVVSSVSAEMARSVEISAYQQEELLGEGGAAYVYKLRNRNTGELAALKVLKDKADPYFKERFTGEGQIGLQLDHPHIVTVYNTGEYNGIRYILMEYLPGQSLRERLPGPLDVGQAVNIFGQISEALDYAHSRGVYHRDIKPENILFTDRGVAKLGDFGIARLTGMKRITREGMFIGTPEYMSADQARGQDPDGKSDQYSLGVVLYEMLTGRQPFYAADPLVIVEKHLSEAPESPRRYNTAIPAKTETAILRMLSKDRSRRYNSLTEAAAALGYRTTMAAGPSRPVKQAAKPSGAWRSGPAGPGPRLVNVVTGQIWPLNGPVIVLGRAQIDDPLVSRHHAEIHQNGASYVIVDVGSKNGTYVNDQPIAAPLVLQPGARISLGQTRFVLQFLVDEAPPNGRRLG</sequence>
<evidence type="ECO:0000256" key="6">
    <source>
        <dbReference type="ARBA" id="ARBA00022840"/>
    </source>
</evidence>
<evidence type="ECO:0000256" key="7">
    <source>
        <dbReference type="SAM" id="MobiDB-lite"/>
    </source>
</evidence>
<keyword evidence="11" id="KW-1185">Reference proteome</keyword>
<dbReference type="CDD" id="cd00060">
    <property type="entry name" value="FHA"/>
    <property type="match status" value="2"/>
</dbReference>
<dbReference type="PROSITE" id="PS50011">
    <property type="entry name" value="PROTEIN_KINASE_DOM"/>
    <property type="match status" value="1"/>
</dbReference>
<gene>
    <name evidence="10" type="ORF">CFX0092_B0191</name>
</gene>
<dbReference type="InterPro" id="IPR000253">
    <property type="entry name" value="FHA_dom"/>
</dbReference>
<dbReference type="SMART" id="SM00240">
    <property type="entry name" value="FHA"/>
    <property type="match status" value="2"/>
</dbReference>
<keyword evidence="5 10" id="KW-0418">Kinase</keyword>
<dbReference type="CDD" id="cd14014">
    <property type="entry name" value="STKc_PknB_like"/>
    <property type="match status" value="1"/>
</dbReference>
<dbReference type="AlphaFoldDB" id="A0A160T914"/>
<dbReference type="PANTHER" id="PTHR43289">
    <property type="entry name" value="MITOGEN-ACTIVATED PROTEIN KINASE KINASE KINASE 20-RELATED"/>
    <property type="match status" value="1"/>
</dbReference>
<accession>A0A160T914</accession>
<dbReference type="Gene3D" id="1.10.510.10">
    <property type="entry name" value="Transferase(Phosphotransferase) domain 1"/>
    <property type="match status" value="1"/>
</dbReference>
<dbReference type="InterPro" id="IPR011009">
    <property type="entry name" value="Kinase-like_dom_sf"/>
</dbReference>
<dbReference type="InterPro" id="IPR000719">
    <property type="entry name" value="Prot_kinase_dom"/>
</dbReference>
<evidence type="ECO:0000256" key="1">
    <source>
        <dbReference type="ARBA" id="ARBA00012513"/>
    </source>
</evidence>
<dbReference type="PANTHER" id="PTHR43289:SF6">
    <property type="entry name" value="SERINE_THREONINE-PROTEIN KINASE NEKL-3"/>
    <property type="match status" value="1"/>
</dbReference>
<keyword evidence="2" id="KW-0723">Serine/threonine-protein kinase</keyword>
<dbReference type="EMBL" id="LN890656">
    <property type="protein sequence ID" value="CUS05725.1"/>
    <property type="molecule type" value="Genomic_DNA"/>
</dbReference>
<keyword evidence="3 10" id="KW-0808">Transferase</keyword>
<evidence type="ECO:0000313" key="10">
    <source>
        <dbReference type="EMBL" id="CUS05725.1"/>
    </source>
</evidence>
<reference evidence="10" key="1">
    <citation type="submission" date="2016-01" db="EMBL/GenBank/DDBJ databases">
        <authorList>
            <person name="Mcilroy J.S."/>
            <person name="Karst M S."/>
            <person name="Albertsen M."/>
        </authorList>
    </citation>
    <scope>NUCLEOTIDE SEQUENCE</scope>
    <source>
        <strain evidence="10">Cfx-K</strain>
    </source>
</reference>
<dbReference type="KEGG" id="pbf:CFX0092_B0191"/>
<dbReference type="InterPro" id="IPR008271">
    <property type="entry name" value="Ser/Thr_kinase_AS"/>
</dbReference>
<evidence type="ECO:0000256" key="5">
    <source>
        <dbReference type="ARBA" id="ARBA00022777"/>
    </source>
</evidence>
<dbReference type="SUPFAM" id="SSF49879">
    <property type="entry name" value="SMAD/FHA domain"/>
    <property type="match status" value="2"/>
</dbReference>
<dbReference type="SMART" id="SM00220">
    <property type="entry name" value="S_TKc"/>
    <property type="match status" value="1"/>
</dbReference>
<organism evidence="10 11">
    <name type="scientific">Candidatus Promineifilum breve</name>
    <dbReference type="NCBI Taxonomy" id="1806508"/>
    <lineage>
        <taxon>Bacteria</taxon>
        <taxon>Bacillati</taxon>
        <taxon>Chloroflexota</taxon>
        <taxon>Ardenticatenia</taxon>
        <taxon>Candidatus Promineifilales</taxon>
        <taxon>Candidatus Promineifilaceae</taxon>
        <taxon>Candidatus Promineifilum</taxon>
    </lineage>
</organism>
<dbReference type="PROSITE" id="PS00108">
    <property type="entry name" value="PROTEIN_KINASE_ST"/>
    <property type="match status" value="1"/>
</dbReference>
<dbReference type="Proteomes" id="UP000215027">
    <property type="component" value="Chromosome II"/>
</dbReference>
<feature type="domain" description="FHA" evidence="8">
    <location>
        <begin position="63"/>
        <end position="112"/>
    </location>
</feature>
<dbReference type="RefSeq" id="WP_095045097.1">
    <property type="nucleotide sequence ID" value="NZ_LN890656.1"/>
</dbReference>
<evidence type="ECO:0000259" key="9">
    <source>
        <dbReference type="PROSITE" id="PS50011"/>
    </source>
</evidence>
<evidence type="ECO:0000256" key="3">
    <source>
        <dbReference type="ARBA" id="ARBA00022679"/>
    </source>
</evidence>
<dbReference type="EC" id="2.7.11.1" evidence="1"/>
<keyword evidence="6" id="KW-0067">ATP-binding</keyword>
<dbReference type="GO" id="GO:0004674">
    <property type="term" value="F:protein serine/threonine kinase activity"/>
    <property type="evidence" value="ECO:0007669"/>
    <property type="project" value="UniProtKB-KW"/>
</dbReference>
<proteinExistence type="predicted"/>